<dbReference type="Proteomes" id="UP001291926">
    <property type="component" value="Unassembled WGS sequence"/>
</dbReference>
<accession>A0ABR0D7R7</accession>
<name>A0ABR0D7R7_9LAMI</name>
<reference evidence="4 5" key="1">
    <citation type="journal article" date="2023" name="bioRxiv">
        <title>Genome report: Whole genome sequence and annotation of Penstemon davidsonii.</title>
        <authorList>
            <person name="Ostevik K.L."/>
            <person name="Alabady M."/>
            <person name="Zhang M."/>
            <person name="Rausher M.D."/>
        </authorList>
    </citation>
    <scope>NUCLEOTIDE SEQUENCE [LARGE SCALE GENOMIC DNA]</scope>
    <source>
        <strain evidence="4">DNT005</strain>
        <tissue evidence="4">Whole leaf</tissue>
    </source>
</reference>
<organism evidence="4 5">
    <name type="scientific">Penstemon davidsonii</name>
    <dbReference type="NCBI Taxonomy" id="160366"/>
    <lineage>
        <taxon>Eukaryota</taxon>
        <taxon>Viridiplantae</taxon>
        <taxon>Streptophyta</taxon>
        <taxon>Embryophyta</taxon>
        <taxon>Tracheophyta</taxon>
        <taxon>Spermatophyta</taxon>
        <taxon>Magnoliopsida</taxon>
        <taxon>eudicotyledons</taxon>
        <taxon>Gunneridae</taxon>
        <taxon>Pentapetalae</taxon>
        <taxon>asterids</taxon>
        <taxon>lamiids</taxon>
        <taxon>Lamiales</taxon>
        <taxon>Plantaginaceae</taxon>
        <taxon>Cheloneae</taxon>
        <taxon>Penstemon</taxon>
    </lineage>
</organism>
<gene>
    <name evidence="4" type="ORF">RD792_007933</name>
</gene>
<dbReference type="CDD" id="cd23767">
    <property type="entry name" value="IQCD"/>
    <property type="match status" value="1"/>
</dbReference>
<evidence type="ECO:0000313" key="5">
    <source>
        <dbReference type="Proteomes" id="UP001291926"/>
    </source>
</evidence>
<sequence>MGKRVACFSAVKKTFNRESEKKREKRIRKSVKWFGKSRSVDLDSFSAGSATVVPEAQPPKEEEVKLIESETNEENSHAYSVALATMVAAEAAAVAAEAAAEVVRLTAAARKMCKTKEETAAIKIQTAFRSYLARRALKALRGLVRLKTSIGDKPVKRQATTTINCMQTMDRLQSEIRARRIKMSQENSYSSIQQEIQQKNDEELEKYKEFIGENWDDSTQSKEQIEANNQSRQEATMRRERALAYAYSHQQTWRNSPNSLDQMFTDPNNPHGGWSWLERWMAARPWENISAVDHNELNTDIASVTSTTRHSISAKRDTKSKIHSPKAQKQIRSPNRLSTSTTNSKVVTRKHKPSSPRGTTCTDDDSRSMNSFQTERCRRHSVTGSSVRDDESLSSSPAVPGYMVPTESARAKSRLGLEKIGTPDRVSVSSAKKRLSYTGSPAGPRRHSGATKIDLSPIKDIPAN</sequence>
<evidence type="ECO:0000256" key="3">
    <source>
        <dbReference type="SAM" id="MobiDB-lite"/>
    </source>
</evidence>
<dbReference type="SMART" id="SM00015">
    <property type="entry name" value="IQ"/>
    <property type="match status" value="1"/>
</dbReference>
<protein>
    <submittedName>
        <fullName evidence="4">Uncharacterized protein</fullName>
    </submittedName>
</protein>
<evidence type="ECO:0000256" key="2">
    <source>
        <dbReference type="ARBA" id="ARBA00024341"/>
    </source>
</evidence>
<dbReference type="Pfam" id="PF00612">
    <property type="entry name" value="IQ"/>
    <property type="match status" value="1"/>
</dbReference>
<dbReference type="Gene3D" id="1.20.5.1190">
    <property type="entry name" value="iswi atpase"/>
    <property type="match status" value="1"/>
</dbReference>
<comment type="similarity">
    <text evidence="2">Belongs to the IQD family.</text>
</comment>
<evidence type="ECO:0000313" key="4">
    <source>
        <dbReference type="EMBL" id="KAK4485298.1"/>
    </source>
</evidence>
<dbReference type="InterPro" id="IPR000048">
    <property type="entry name" value="IQ_motif_EF-hand-BS"/>
</dbReference>
<dbReference type="EMBL" id="JAYDYQ010002533">
    <property type="protein sequence ID" value="KAK4485298.1"/>
    <property type="molecule type" value="Genomic_DNA"/>
</dbReference>
<evidence type="ECO:0000256" key="1">
    <source>
        <dbReference type="ARBA" id="ARBA00022860"/>
    </source>
</evidence>
<dbReference type="PANTHER" id="PTHR32295">
    <property type="entry name" value="IQ-DOMAIN 5-RELATED"/>
    <property type="match status" value="1"/>
</dbReference>
<keyword evidence="5" id="KW-1185">Reference proteome</keyword>
<proteinExistence type="inferred from homology"/>
<feature type="compositionally biased region" description="Polar residues" evidence="3">
    <location>
        <begin position="330"/>
        <end position="346"/>
    </location>
</feature>
<feature type="region of interest" description="Disordered" evidence="3">
    <location>
        <begin position="305"/>
        <end position="464"/>
    </location>
</feature>
<comment type="caution">
    <text evidence="4">The sequence shown here is derived from an EMBL/GenBank/DDBJ whole genome shotgun (WGS) entry which is preliminary data.</text>
</comment>
<dbReference type="PROSITE" id="PS50096">
    <property type="entry name" value="IQ"/>
    <property type="match status" value="1"/>
</dbReference>
<keyword evidence="1" id="KW-0112">Calmodulin-binding</keyword>
<dbReference type="PANTHER" id="PTHR32295:SF216">
    <property type="entry name" value="PROTEIN IQ-DOMAIN 3"/>
    <property type="match status" value="1"/>
</dbReference>